<comment type="caution">
    <text evidence="6">The sequence shown here is derived from an EMBL/GenBank/DDBJ whole genome shotgun (WGS) entry which is preliminary data.</text>
</comment>
<accession>A0A401WDH7</accession>
<dbReference type="PROSITE" id="PS52004">
    <property type="entry name" value="KS3_2"/>
    <property type="match status" value="1"/>
</dbReference>
<dbReference type="EMBL" id="BHZD01000001">
    <property type="protein sequence ID" value="GCD47404.1"/>
    <property type="molecule type" value="Genomic_DNA"/>
</dbReference>
<dbReference type="GO" id="GO:0006633">
    <property type="term" value="P:fatty acid biosynthetic process"/>
    <property type="evidence" value="ECO:0007669"/>
    <property type="project" value="InterPro"/>
</dbReference>
<dbReference type="Pfam" id="PF00109">
    <property type="entry name" value="ketoacyl-synt"/>
    <property type="match status" value="1"/>
</dbReference>
<dbReference type="Pfam" id="PF02801">
    <property type="entry name" value="Ketoacyl-synt_C"/>
    <property type="match status" value="1"/>
</dbReference>
<gene>
    <name evidence="6" type="ORF">GKJPGBOP_07170</name>
</gene>
<dbReference type="RefSeq" id="WP_125057525.1">
    <property type="nucleotide sequence ID" value="NZ_BHZD01000001.1"/>
</dbReference>
<keyword evidence="3" id="KW-0511">Multifunctional enzyme</keyword>
<dbReference type="GO" id="GO:0004312">
    <property type="term" value="F:fatty acid synthase activity"/>
    <property type="evidence" value="ECO:0007669"/>
    <property type="project" value="TreeGrafter"/>
</dbReference>
<evidence type="ECO:0000256" key="4">
    <source>
        <dbReference type="ARBA" id="ARBA00023315"/>
    </source>
</evidence>
<dbReference type="InterPro" id="IPR009081">
    <property type="entry name" value="PP-bd_ACP"/>
</dbReference>
<organism evidence="6 7">
    <name type="scientific">Streptomyces paromomycinus</name>
    <name type="common">Streptomyces rimosus subsp. paromomycinus</name>
    <dbReference type="NCBI Taxonomy" id="92743"/>
    <lineage>
        <taxon>Bacteria</taxon>
        <taxon>Bacillati</taxon>
        <taxon>Actinomycetota</taxon>
        <taxon>Actinomycetes</taxon>
        <taxon>Kitasatosporales</taxon>
        <taxon>Streptomycetaceae</taxon>
        <taxon>Streptomyces</taxon>
    </lineage>
</organism>
<dbReference type="PANTHER" id="PTHR43775:SF51">
    <property type="entry name" value="INACTIVE PHENOLPHTHIOCEROL SYNTHESIS POLYKETIDE SYNTHASE TYPE I PKS1-RELATED"/>
    <property type="match status" value="1"/>
</dbReference>
<evidence type="ECO:0000256" key="2">
    <source>
        <dbReference type="ARBA" id="ARBA00023194"/>
    </source>
</evidence>
<dbReference type="Gene3D" id="3.40.47.10">
    <property type="match status" value="1"/>
</dbReference>
<evidence type="ECO:0000256" key="1">
    <source>
        <dbReference type="ARBA" id="ARBA00022679"/>
    </source>
</evidence>
<name>A0A401WDH7_STREY</name>
<feature type="domain" description="Ketosynthase family 3 (KS3)" evidence="5">
    <location>
        <begin position="32"/>
        <end position="467"/>
    </location>
</feature>
<evidence type="ECO:0000313" key="6">
    <source>
        <dbReference type="EMBL" id="GCD47404.1"/>
    </source>
</evidence>
<dbReference type="SUPFAM" id="SSF47336">
    <property type="entry name" value="ACP-like"/>
    <property type="match status" value="1"/>
</dbReference>
<dbReference type="InterPro" id="IPR036736">
    <property type="entry name" value="ACP-like_sf"/>
</dbReference>
<dbReference type="InterPro" id="IPR001227">
    <property type="entry name" value="Ac_transferase_dom_sf"/>
</dbReference>
<dbReference type="InterPro" id="IPR032821">
    <property type="entry name" value="PKS_assoc"/>
</dbReference>
<dbReference type="Gene3D" id="1.10.1200.10">
    <property type="entry name" value="ACP-like"/>
    <property type="match status" value="1"/>
</dbReference>
<dbReference type="InterPro" id="IPR014031">
    <property type="entry name" value="Ketoacyl_synth_C"/>
</dbReference>
<dbReference type="Proteomes" id="UP000286746">
    <property type="component" value="Unassembled WGS sequence"/>
</dbReference>
<dbReference type="InterPro" id="IPR014030">
    <property type="entry name" value="Ketoacyl_synth_N"/>
</dbReference>
<protein>
    <submittedName>
        <fullName evidence="6">Putative polyketide synthase</fullName>
    </submittedName>
</protein>
<proteinExistence type="predicted"/>
<dbReference type="GO" id="GO:0004315">
    <property type="term" value="F:3-oxoacyl-[acyl-carrier-protein] synthase activity"/>
    <property type="evidence" value="ECO:0007669"/>
    <property type="project" value="InterPro"/>
</dbReference>
<dbReference type="CDD" id="cd00833">
    <property type="entry name" value="PKS"/>
    <property type="match status" value="1"/>
</dbReference>
<keyword evidence="7" id="KW-1185">Reference proteome</keyword>
<evidence type="ECO:0000259" key="5">
    <source>
        <dbReference type="PROSITE" id="PS52004"/>
    </source>
</evidence>
<dbReference type="Gene3D" id="3.40.366.10">
    <property type="entry name" value="Malonyl-Coenzyme A Acyl Carrier Protein, domain 2"/>
    <property type="match status" value="1"/>
</dbReference>
<dbReference type="InterPro" id="IPR050091">
    <property type="entry name" value="PKS_NRPS_Biosynth_Enz"/>
</dbReference>
<keyword evidence="4" id="KW-0012">Acyltransferase</keyword>
<evidence type="ECO:0000256" key="3">
    <source>
        <dbReference type="ARBA" id="ARBA00023268"/>
    </source>
</evidence>
<dbReference type="AlphaFoldDB" id="A0A401WDH7"/>
<dbReference type="GO" id="GO:0017000">
    <property type="term" value="P:antibiotic biosynthetic process"/>
    <property type="evidence" value="ECO:0007669"/>
    <property type="project" value="UniProtKB-KW"/>
</dbReference>
<dbReference type="PROSITE" id="PS00606">
    <property type="entry name" value="KS3_1"/>
    <property type="match status" value="1"/>
</dbReference>
<keyword evidence="2" id="KW-0045">Antibiotic biosynthesis</keyword>
<dbReference type="Pfam" id="PF00550">
    <property type="entry name" value="PP-binding"/>
    <property type="match status" value="1"/>
</dbReference>
<dbReference type="Gene3D" id="3.30.70.3290">
    <property type="match status" value="2"/>
</dbReference>
<dbReference type="SUPFAM" id="SSF53901">
    <property type="entry name" value="Thiolase-like"/>
    <property type="match status" value="1"/>
</dbReference>
<sequence length="821" mass="86022">MDPAQIRALMADQLTLSRRLRARISELEEERHAPVAVVGMGLRLPSGRPDGDLDSPSAYWDFLNSEGTALSGLPEERPGLRAVYDPTPGRPGRSYVDRAGFLSDIAGFDAEFFGISTREARLLDPQQRLLLETSWEALERAGIAVRRSDRLNVGVYLGMMASEYTERMEDRADTTRIDPYYTTGGGLCFGAGRIAFVMGFSGPVVSMDTACSSSLSALHLAVRGLRAGECRYALACGSNLLLSANLMVSLCQTRALSPEGRSKSFLASADGYGRGEGVGAITLMRLDDALRERRPVLAVIRGTAVNHDGAASALTAPNGSAQQEVIRAALDDARIGPGELGWVEAHGTGTVLGDPIEIGALTGVLGEAVRARGVPLGLGSVKSRLGHLEAASGIAAVIKTVLMLHHGEIPAARDASDGELNPHIPWQDLPLRVPSRGAPWPAELPRRVAGVNSFGMSGTNVHVVIEAHDHRAAEGPAVPPVGGAELLTVSARDERALAVLAERLRDRLRHTPEAELPSLCHTLRSGRVAFARRLAVVGTSAAGLAEALERAERAVPEPAGAGEAVRSVAVRVADDAEGLARALAALTAAFPQLADGGERAAEDPTALLCRLLARLGLRAGPATGSAAPGALASVHWGAEGDVSYPLLVSDTAEAPARFLQALAALFTAGADLRFDALCGPSARLLGDLPTYPFQHRRYWVDEPLTGVRGGASEGGPAASRDGLPEPHDRAAVHTYLQTLLTDVLQTPDPSDAGTSFLDAGGDSFTATVFITQVEENYRVSLSPADLPLDLPLDELCGRLADDIAASADATAAAGPVQAVGA</sequence>
<dbReference type="PANTHER" id="PTHR43775">
    <property type="entry name" value="FATTY ACID SYNTHASE"/>
    <property type="match status" value="1"/>
</dbReference>
<dbReference type="InterPro" id="IPR018201">
    <property type="entry name" value="Ketoacyl_synth_AS"/>
</dbReference>
<dbReference type="InterPro" id="IPR016039">
    <property type="entry name" value="Thiolase-like"/>
</dbReference>
<keyword evidence="1" id="KW-0808">Transferase</keyword>
<reference evidence="6 7" key="1">
    <citation type="submission" date="2018-11" db="EMBL/GenBank/DDBJ databases">
        <title>Whole genome sequence of Streptomyces paromomycinus NBRC 15454(T).</title>
        <authorList>
            <person name="Komaki H."/>
            <person name="Tamura T."/>
        </authorList>
    </citation>
    <scope>NUCLEOTIDE SEQUENCE [LARGE SCALE GENOMIC DNA]</scope>
    <source>
        <strain evidence="6 7">NBRC 15454</strain>
    </source>
</reference>
<dbReference type="InterPro" id="IPR020841">
    <property type="entry name" value="PKS_Beta-ketoAc_synthase_dom"/>
</dbReference>
<evidence type="ECO:0000313" key="7">
    <source>
        <dbReference type="Proteomes" id="UP000286746"/>
    </source>
</evidence>
<dbReference type="SMART" id="SM00825">
    <property type="entry name" value="PKS_KS"/>
    <property type="match status" value="1"/>
</dbReference>
<dbReference type="Pfam" id="PF16197">
    <property type="entry name" value="KAsynt_C_assoc"/>
    <property type="match status" value="1"/>
</dbReference>